<comment type="caution">
    <text evidence="3">The sequence shown here is derived from an EMBL/GenBank/DDBJ whole genome shotgun (WGS) entry which is preliminary data.</text>
</comment>
<gene>
    <name evidence="3" type="ORF">TRSC58_07202</name>
</gene>
<keyword evidence="1" id="KW-0472">Membrane</keyword>
<name>A0A061ITQ1_TRYRA</name>
<feature type="signal peptide" evidence="2">
    <location>
        <begin position="1"/>
        <end position="17"/>
    </location>
</feature>
<accession>A0A061ITQ1</accession>
<evidence type="ECO:0000313" key="3">
    <source>
        <dbReference type="EMBL" id="ESL05171.1"/>
    </source>
</evidence>
<dbReference type="AlphaFoldDB" id="A0A061ITQ1"/>
<evidence type="ECO:0008006" key="5">
    <source>
        <dbReference type="Google" id="ProtNLM"/>
    </source>
</evidence>
<evidence type="ECO:0000256" key="2">
    <source>
        <dbReference type="SAM" id="SignalP"/>
    </source>
</evidence>
<dbReference type="VEuPathDB" id="TriTrypDB:TRSC58_07202"/>
<protein>
    <recommendedName>
        <fullName evidence="5">Secreted peptide</fullName>
    </recommendedName>
</protein>
<feature type="chain" id="PRO_5001601304" description="Secreted peptide" evidence="2">
    <location>
        <begin position="18"/>
        <end position="73"/>
    </location>
</feature>
<proteinExistence type="predicted"/>
<evidence type="ECO:0000313" key="4">
    <source>
        <dbReference type="Proteomes" id="UP000031737"/>
    </source>
</evidence>
<sequence length="73" mass="8044">MFFFFFSFLLFCMHLAALPSESLGIGVRAGRGSATMFAALIPSFISSILFYFYISSSSFLFCLAFSLGFAGHQ</sequence>
<dbReference type="Proteomes" id="UP000031737">
    <property type="component" value="Unassembled WGS sequence"/>
</dbReference>
<feature type="transmembrane region" description="Helical" evidence="1">
    <location>
        <begin position="48"/>
        <end position="70"/>
    </location>
</feature>
<dbReference type="EMBL" id="AUPL01007203">
    <property type="protein sequence ID" value="ESL05171.1"/>
    <property type="molecule type" value="Genomic_DNA"/>
</dbReference>
<evidence type="ECO:0000256" key="1">
    <source>
        <dbReference type="SAM" id="Phobius"/>
    </source>
</evidence>
<keyword evidence="1" id="KW-0812">Transmembrane</keyword>
<organism evidence="3 4">
    <name type="scientific">Trypanosoma rangeli SC58</name>
    <dbReference type="NCBI Taxonomy" id="429131"/>
    <lineage>
        <taxon>Eukaryota</taxon>
        <taxon>Discoba</taxon>
        <taxon>Euglenozoa</taxon>
        <taxon>Kinetoplastea</taxon>
        <taxon>Metakinetoplastina</taxon>
        <taxon>Trypanosomatida</taxon>
        <taxon>Trypanosomatidae</taxon>
        <taxon>Trypanosoma</taxon>
        <taxon>Herpetosoma</taxon>
    </lineage>
</organism>
<keyword evidence="2" id="KW-0732">Signal</keyword>
<keyword evidence="4" id="KW-1185">Reference proteome</keyword>
<reference evidence="3 4" key="1">
    <citation type="submission" date="2013-07" db="EMBL/GenBank/DDBJ databases">
        <authorList>
            <person name="Stoco P.H."/>
            <person name="Wagner G."/>
            <person name="Gerber A."/>
            <person name="Zaha A."/>
            <person name="Thompson C."/>
            <person name="Bartholomeu D.C."/>
            <person name="Luckemeyer D.D."/>
            <person name="Bahia D."/>
            <person name="Loreto E."/>
            <person name="Prestes E.B."/>
            <person name="Lima F.M."/>
            <person name="Rodrigues-Luiz G."/>
            <person name="Vallejo G.A."/>
            <person name="Filho J.F."/>
            <person name="Monteiro K.M."/>
            <person name="Tyler K.M."/>
            <person name="de Almeida L.G."/>
            <person name="Ortiz M.F."/>
            <person name="Siervo M.A."/>
            <person name="de Moraes M.H."/>
            <person name="Cunha O.L."/>
            <person name="Mendonca-Neto R."/>
            <person name="Silva R."/>
            <person name="Teixeira S.M."/>
            <person name="Murta S.M."/>
            <person name="Sincero T.C."/>
            <person name="Mendes T.A."/>
            <person name="Urmenyi T.P."/>
            <person name="Silva V.G."/>
            <person name="da Rocha W.D."/>
            <person name="Andersson B."/>
            <person name="Romanha A.J."/>
            <person name="Steindel M."/>
            <person name="de Vasconcelos A.T."/>
            <person name="Grisard E.C."/>
        </authorList>
    </citation>
    <scope>NUCLEOTIDE SEQUENCE [LARGE SCALE GENOMIC DNA]</scope>
    <source>
        <strain evidence="3 4">SC58</strain>
    </source>
</reference>
<keyword evidence="1" id="KW-1133">Transmembrane helix</keyword>